<protein>
    <submittedName>
        <fullName evidence="2">Uncharacterized protein</fullName>
    </submittedName>
</protein>
<feature type="region of interest" description="Disordered" evidence="1">
    <location>
        <begin position="1"/>
        <end position="34"/>
    </location>
</feature>
<organism evidence="2">
    <name type="scientific">bioreactor metagenome</name>
    <dbReference type="NCBI Taxonomy" id="1076179"/>
    <lineage>
        <taxon>unclassified sequences</taxon>
        <taxon>metagenomes</taxon>
        <taxon>ecological metagenomes</taxon>
    </lineage>
</organism>
<dbReference type="AlphaFoldDB" id="A0A645JGB2"/>
<gene>
    <name evidence="2" type="ORF">SDC9_209897</name>
</gene>
<comment type="caution">
    <text evidence="2">The sequence shown here is derived from an EMBL/GenBank/DDBJ whole genome shotgun (WGS) entry which is preliminary data.</text>
</comment>
<evidence type="ECO:0000313" key="2">
    <source>
        <dbReference type="EMBL" id="MPN62150.1"/>
    </source>
</evidence>
<accession>A0A645JGB2</accession>
<proteinExistence type="predicted"/>
<dbReference type="EMBL" id="VSSQ01139758">
    <property type="protein sequence ID" value="MPN62150.1"/>
    <property type="molecule type" value="Genomic_DNA"/>
</dbReference>
<evidence type="ECO:0000256" key="1">
    <source>
        <dbReference type="SAM" id="MobiDB-lite"/>
    </source>
</evidence>
<reference evidence="2" key="1">
    <citation type="submission" date="2019-08" db="EMBL/GenBank/DDBJ databases">
        <authorList>
            <person name="Kucharzyk K."/>
            <person name="Murdoch R.W."/>
            <person name="Higgins S."/>
            <person name="Loffler F."/>
        </authorList>
    </citation>
    <scope>NUCLEOTIDE SEQUENCE</scope>
</reference>
<sequence>MKFIRSRVTDGKQQRHNNRCYSVPNLPGQSPIPQVRQDEIGKEHPYLAAEESKKTEIAQCPHADHLLPVSEGECCEQAGERLRLQEIRDDIRQSIKILLESGAVIEITHDQNCSHYV</sequence>
<name>A0A645JGB2_9ZZZZ</name>